<dbReference type="PROSITE" id="PS50893">
    <property type="entry name" value="ABC_TRANSPORTER_2"/>
    <property type="match status" value="1"/>
</dbReference>
<dbReference type="SMART" id="SM00382">
    <property type="entry name" value="AAA"/>
    <property type="match status" value="1"/>
</dbReference>
<dbReference type="OrthoDB" id="9770415at2"/>
<dbReference type="InterPro" id="IPR003593">
    <property type="entry name" value="AAA+_ATPase"/>
</dbReference>
<dbReference type="GO" id="GO:0015421">
    <property type="term" value="F:ABC-type oligopeptide transporter activity"/>
    <property type="evidence" value="ECO:0007669"/>
    <property type="project" value="TreeGrafter"/>
</dbReference>
<dbReference type="CDD" id="cd03251">
    <property type="entry name" value="ABCC_MsbA"/>
    <property type="match status" value="1"/>
</dbReference>
<evidence type="ECO:0000256" key="7">
    <source>
        <dbReference type="ARBA" id="ARBA00023136"/>
    </source>
</evidence>
<name>A0A410WYV2_9BACL</name>
<keyword evidence="3 8" id="KW-0812">Transmembrane</keyword>
<dbReference type="EMBL" id="JAMDMJ010000013">
    <property type="protein sequence ID" value="MCY9596520.1"/>
    <property type="molecule type" value="Genomic_DNA"/>
</dbReference>
<dbReference type="InterPro" id="IPR036640">
    <property type="entry name" value="ABC1_TM_sf"/>
</dbReference>
<dbReference type="InterPro" id="IPR017871">
    <property type="entry name" value="ABC_transporter-like_CS"/>
</dbReference>
<feature type="transmembrane region" description="Helical" evidence="8">
    <location>
        <begin position="243"/>
        <end position="267"/>
    </location>
</feature>
<proteinExistence type="inferred from homology"/>
<feature type="transmembrane region" description="Helical" evidence="8">
    <location>
        <begin position="139"/>
        <end position="156"/>
    </location>
</feature>
<organism evidence="12 13">
    <name type="scientific">Paenibacillus chitinolyticus</name>
    <dbReference type="NCBI Taxonomy" id="79263"/>
    <lineage>
        <taxon>Bacteria</taxon>
        <taxon>Bacillati</taxon>
        <taxon>Bacillota</taxon>
        <taxon>Bacilli</taxon>
        <taxon>Bacillales</taxon>
        <taxon>Paenibacillaceae</taxon>
        <taxon>Paenibacillus</taxon>
    </lineage>
</organism>
<dbReference type="GO" id="GO:0005886">
    <property type="term" value="C:plasma membrane"/>
    <property type="evidence" value="ECO:0007669"/>
    <property type="project" value="UniProtKB-SubCell"/>
</dbReference>
<keyword evidence="5 12" id="KW-0067">ATP-binding</keyword>
<evidence type="ECO:0000256" key="8">
    <source>
        <dbReference type="SAM" id="Phobius"/>
    </source>
</evidence>
<dbReference type="InterPro" id="IPR039421">
    <property type="entry name" value="Type_1_exporter"/>
</dbReference>
<dbReference type="Gene3D" id="3.40.50.300">
    <property type="entry name" value="P-loop containing nucleotide triphosphate hydrolases"/>
    <property type="match status" value="1"/>
</dbReference>
<dbReference type="GeneID" id="95376772"/>
<evidence type="ECO:0000256" key="5">
    <source>
        <dbReference type="ARBA" id="ARBA00022840"/>
    </source>
</evidence>
<dbReference type="FunFam" id="3.40.50.300:FF:000218">
    <property type="entry name" value="Multidrug ABC transporter ATP-binding protein"/>
    <property type="match status" value="1"/>
</dbReference>
<reference evidence="11 14" key="2">
    <citation type="submission" date="2022-05" db="EMBL/GenBank/DDBJ databases">
        <title>Genome Sequencing of Bee-Associated Microbes.</title>
        <authorList>
            <person name="Dunlap C."/>
        </authorList>
    </citation>
    <scope>NUCLEOTIDE SEQUENCE [LARGE SCALE GENOMIC DNA]</scope>
    <source>
        <strain evidence="11 14">NRRL B-23120</strain>
    </source>
</reference>
<dbReference type="InterPro" id="IPR003439">
    <property type="entry name" value="ABC_transporter-like_ATP-bd"/>
</dbReference>
<evidence type="ECO:0000313" key="14">
    <source>
        <dbReference type="Proteomes" id="UP001527202"/>
    </source>
</evidence>
<dbReference type="Proteomes" id="UP001527202">
    <property type="component" value="Unassembled WGS sequence"/>
</dbReference>
<dbReference type="SUPFAM" id="SSF52540">
    <property type="entry name" value="P-loop containing nucleoside triphosphate hydrolases"/>
    <property type="match status" value="1"/>
</dbReference>
<accession>A0A410WYV2</accession>
<keyword evidence="14" id="KW-1185">Reference proteome</keyword>
<reference evidence="12 13" key="1">
    <citation type="submission" date="2018-01" db="EMBL/GenBank/DDBJ databases">
        <title>The whole genome sequencing and assembly of Paenibacillus chitinolyticus KCCM 41400 strain.</title>
        <authorList>
            <person name="Kim J.-Y."/>
            <person name="Park M.-K."/>
            <person name="Lee Y.-J."/>
            <person name="Yi H."/>
            <person name="Bahn Y.-S."/>
            <person name="Kim J.F."/>
            <person name="Lee D.-W."/>
        </authorList>
    </citation>
    <scope>NUCLEOTIDE SEQUENCE [LARGE SCALE GENOMIC DNA]</scope>
    <source>
        <strain evidence="12 13">KCCM 41400</strain>
    </source>
</reference>
<dbReference type="GO" id="GO:0016887">
    <property type="term" value="F:ATP hydrolysis activity"/>
    <property type="evidence" value="ECO:0007669"/>
    <property type="project" value="InterPro"/>
</dbReference>
<sequence>MKMIKRFVTYYKPYKKVLIADLIFAALASMCALAFPMLVHFMTTSAISEEGIAAALFVKMIAVFLFLMAVEYGSGFYTDYYGHTMGAAMEADMRNDLFRHVQRLPFSFHDKTATGQLMSRATHDLFNISELAHHGPEDLVISFVRIAGSAIILWQLNPVLALTLLSVLPFMFLFAYRYSIKVKEALKKNNERIGDLNAQLEDSLAGVRVVQSFANEEVETAKFRAGNEVFLGSRKKGYKAEALFFNGLTSFMSLMYIAVVVAGALLISNNMLLLTELITFLLYINTITDPVKRLVNFTQNLQNGAAGFERFVEILSIKPAITDSEDAVTLNRVRGKIRFENVGFRYSGDNSPVFSHLNLTVSPGETVALVGSSGAGKTTLCQLIPRFYDPSEGNVYVDDLNIKDVELKSLRSQIGIVQQDVYLFAGTVRDNIRYGKPDATDEEIIAAAKLAHAHEFITGLPGAYEAFVGQRGNKLSGGQKQRISIARVILRNPAILIFDEATSALDNESERIIQHSMEMLTRNRTALIIAHRLSTIRDADRIVVLTEQGFAEEGTHETLMRQGGTYAKLYNMQSN</sequence>
<dbReference type="AlphaFoldDB" id="A0A410WYV2"/>
<dbReference type="PANTHER" id="PTHR43394:SF1">
    <property type="entry name" value="ATP-BINDING CASSETTE SUB-FAMILY B MEMBER 10, MITOCHONDRIAL"/>
    <property type="match status" value="1"/>
</dbReference>
<evidence type="ECO:0000313" key="11">
    <source>
        <dbReference type="EMBL" id="MCY9596520.1"/>
    </source>
</evidence>
<evidence type="ECO:0000256" key="3">
    <source>
        <dbReference type="ARBA" id="ARBA00022692"/>
    </source>
</evidence>
<evidence type="ECO:0000256" key="2">
    <source>
        <dbReference type="ARBA" id="ARBA00005417"/>
    </source>
</evidence>
<dbReference type="InterPro" id="IPR011527">
    <property type="entry name" value="ABC1_TM_dom"/>
</dbReference>
<dbReference type="GO" id="GO:0005524">
    <property type="term" value="F:ATP binding"/>
    <property type="evidence" value="ECO:0007669"/>
    <property type="project" value="UniProtKB-KW"/>
</dbReference>
<evidence type="ECO:0000313" key="12">
    <source>
        <dbReference type="EMBL" id="QAV19530.1"/>
    </source>
</evidence>
<dbReference type="Pfam" id="PF00664">
    <property type="entry name" value="ABC_membrane"/>
    <property type="match status" value="1"/>
</dbReference>
<dbReference type="CDD" id="cd18549">
    <property type="entry name" value="ABC_6TM_YwjA_like"/>
    <property type="match status" value="1"/>
</dbReference>
<feature type="transmembrane region" description="Helical" evidence="8">
    <location>
        <begin position="20"/>
        <end position="39"/>
    </location>
</feature>
<comment type="subcellular location">
    <subcellularLocation>
        <location evidence="1">Cell membrane</location>
        <topology evidence="1">Multi-pass membrane protein</topology>
    </subcellularLocation>
</comment>
<dbReference type="Gene3D" id="1.20.1560.10">
    <property type="entry name" value="ABC transporter type 1, transmembrane domain"/>
    <property type="match status" value="1"/>
</dbReference>
<evidence type="ECO:0000256" key="4">
    <source>
        <dbReference type="ARBA" id="ARBA00022741"/>
    </source>
</evidence>
<dbReference type="EMBL" id="CP026520">
    <property type="protein sequence ID" value="QAV19530.1"/>
    <property type="molecule type" value="Genomic_DNA"/>
</dbReference>
<dbReference type="PROSITE" id="PS00211">
    <property type="entry name" value="ABC_TRANSPORTER_1"/>
    <property type="match status" value="1"/>
</dbReference>
<dbReference type="SUPFAM" id="SSF90123">
    <property type="entry name" value="ABC transporter transmembrane region"/>
    <property type="match status" value="1"/>
</dbReference>
<gene>
    <name evidence="11" type="ORF">M5X16_12125</name>
    <name evidence="12" type="ORF">PC41400_18430</name>
</gene>
<dbReference type="KEGG" id="pchi:PC41400_18430"/>
<keyword evidence="6 8" id="KW-1133">Transmembrane helix</keyword>
<evidence type="ECO:0000259" key="10">
    <source>
        <dbReference type="PROSITE" id="PS50929"/>
    </source>
</evidence>
<dbReference type="RefSeq" id="WP_084706512.1">
    <property type="nucleotide sequence ID" value="NZ_CP026520.1"/>
</dbReference>
<evidence type="ECO:0000313" key="13">
    <source>
        <dbReference type="Proteomes" id="UP000288943"/>
    </source>
</evidence>
<dbReference type="Proteomes" id="UP000288943">
    <property type="component" value="Chromosome"/>
</dbReference>
<dbReference type="PROSITE" id="PS50929">
    <property type="entry name" value="ABC_TM1F"/>
    <property type="match status" value="1"/>
</dbReference>
<dbReference type="InterPro" id="IPR027417">
    <property type="entry name" value="P-loop_NTPase"/>
</dbReference>
<evidence type="ECO:0000259" key="9">
    <source>
        <dbReference type="PROSITE" id="PS50893"/>
    </source>
</evidence>
<evidence type="ECO:0000256" key="6">
    <source>
        <dbReference type="ARBA" id="ARBA00022989"/>
    </source>
</evidence>
<protein>
    <submittedName>
        <fullName evidence="11 12">ABC transporter ATP-binding protein</fullName>
    </submittedName>
</protein>
<dbReference type="PANTHER" id="PTHR43394">
    <property type="entry name" value="ATP-DEPENDENT PERMEASE MDL1, MITOCHONDRIAL"/>
    <property type="match status" value="1"/>
</dbReference>
<comment type="similarity">
    <text evidence="2">Belongs to the ABC transporter superfamily.</text>
</comment>
<keyword evidence="4" id="KW-0547">Nucleotide-binding</keyword>
<keyword evidence="7 8" id="KW-0472">Membrane</keyword>
<feature type="domain" description="ABC transporter" evidence="9">
    <location>
        <begin position="337"/>
        <end position="572"/>
    </location>
</feature>
<feature type="transmembrane region" description="Helical" evidence="8">
    <location>
        <begin position="162"/>
        <end position="180"/>
    </location>
</feature>
<feature type="domain" description="ABC transmembrane type-1" evidence="10">
    <location>
        <begin position="19"/>
        <end position="303"/>
    </location>
</feature>
<dbReference type="Pfam" id="PF00005">
    <property type="entry name" value="ABC_tran"/>
    <property type="match status" value="1"/>
</dbReference>
<evidence type="ECO:0000256" key="1">
    <source>
        <dbReference type="ARBA" id="ARBA00004651"/>
    </source>
</evidence>
<feature type="transmembrane region" description="Helical" evidence="8">
    <location>
        <begin position="51"/>
        <end position="70"/>
    </location>
</feature>